<dbReference type="InterPro" id="IPR045357">
    <property type="entry name" value="Aminopeptidase_N-like_N"/>
</dbReference>
<proteinExistence type="inferred from homology"/>
<evidence type="ECO:0000256" key="9">
    <source>
        <dbReference type="ARBA" id="ARBA00023049"/>
    </source>
</evidence>
<keyword evidence="14" id="KW-1185">Reference proteome</keyword>
<feature type="domain" description="Aminopeptidase N-like N-terminal" evidence="13">
    <location>
        <begin position="1"/>
        <end position="97"/>
    </location>
</feature>
<dbReference type="SUPFAM" id="SSF55486">
    <property type="entry name" value="Metalloproteases ('zincins'), catalytic domain"/>
    <property type="match status" value="3"/>
</dbReference>
<evidence type="ECO:0000256" key="7">
    <source>
        <dbReference type="ARBA" id="ARBA00022801"/>
    </source>
</evidence>
<dbReference type="PRINTS" id="PR00756">
    <property type="entry name" value="ALADIPTASE"/>
</dbReference>
<evidence type="ECO:0000256" key="8">
    <source>
        <dbReference type="ARBA" id="ARBA00022833"/>
    </source>
</evidence>
<feature type="domain" description="ERAP1-like C-terminal" evidence="12">
    <location>
        <begin position="1299"/>
        <end position="1577"/>
    </location>
</feature>
<evidence type="ECO:0000259" key="11">
    <source>
        <dbReference type="Pfam" id="PF01433"/>
    </source>
</evidence>
<reference evidence="15" key="1">
    <citation type="submission" date="2025-08" db="UniProtKB">
        <authorList>
            <consortium name="RefSeq"/>
        </authorList>
    </citation>
    <scope>IDENTIFICATION</scope>
    <source>
        <tissue evidence="15">Whole body</tissue>
    </source>
</reference>
<dbReference type="InterPro" id="IPR034016">
    <property type="entry name" value="M1_APN-typ"/>
</dbReference>
<organism evidence="14 15">
    <name type="scientific">Temnothorax curvispinosus</name>
    <dbReference type="NCBI Taxonomy" id="300111"/>
    <lineage>
        <taxon>Eukaryota</taxon>
        <taxon>Metazoa</taxon>
        <taxon>Ecdysozoa</taxon>
        <taxon>Arthropoda</taxon>
        <taxon>Hexapoda</taxon>
        <taxon>Insecta</taxon>
        <taxon>Pterygota</taxon>
        <taxon>Neoptera</taxon>
        <taxon>Endopterygota</taxon>
        <taxon>Hymenoptera</taxon>
        <taxon>Apocrita</taxon>
        <taxon>Aculeata</taxon>
        <taxon>Formicoidea</taxon>
        <taxon>Formicidae</taxon>
        <taxon>Myrmicinae</taxon>
        <taxon>Temnothorax</taxon>
    </lineage>
</organism>
<dbReference type="GO" id="GO:0006508">
    <property type="term" value="P:proteolysis"/>
    <property type="evidence" value="ECO:0007669"/>
    <property type="project" value="UniProtKB-KW"/>
</dbReference>
<dbReference type="OrthoDB" id="7549109at2759"/>
<dbReference type="GO" id="GO:0005615">
    <property type="term" value="C:extracellular space"/>
    <property type="evidence" value="ECO:0007669"/>
    <property type="project" value="TreeGrafter"/>
</dbReference>
<keyword evidence="4" id="KW-0325">Glycoprotein</keyword>
<evidence type="ECO:0000259" key="12">
    <source>
        <dbReference type="Pfam" id="PF11838"/>
    </source>
</evidence>
<dbReference type="GO" id="GO:0008270">
    <property type="term" value="F:zinc ion binding"/>
    <property type="evidence" value="ECO:0007669"/>
    <property type="project" value="InterPro"/>
</dbReference>
<comment type="subcellular location">
    <subcellularLocation>
        <location evidence="2">Cell membrane</location>
        <topology evidence="2">Lipid-anchor</topology>
        <topology evidence="2">GPI-anchor</topology>
    </subcellularLocation>
</comment>
<feature type="domain" description="Peptidase M1 membrane alanine aminopeptidase" evidence="11">
    <location>
        <begin position="1934"/>
        <end position="2138"/>
    </location>
</feature>
<dbReference type="GO" id="GO:0005737">
    <property type="term" value="C:cytoplasm"/>
    <property type="evidence" value="ECO:0007669"/>
    <property type="project" value="TreeGrafter"/>
</dbReference>
<dbReference type="Pfam" id="PF17900">
    <property type="entry name" value="Peptidase_M1_N"/>
    <property type="match status" value="3"/>
</dbReference>
<accession>A0A6J1RFM6</accession>
<keyword evidence="7" id="KW-0378">Hydrolase</keyword>
<dbReference type="Gene3D" id="1.10.390.10">
    <property type="entry name" value="Neutral Protease Domain 2"/>
    <property type="match status" value="3"/>
</dbReference>
<dbReference type="Gene3D" id="1.25.50.20">
    <property type="match status" value="3"/>
</dbReference>
<dbReference type="GO" id="GO:0070006">
    <property type="term" value="F:metalloaminopeptidase activity"/>
    <property type="evidence" value="ECO:0007669"/>
    <property type="project" value="TreeGrafter"/>
</dbReference>
<keyword evidence="15" id="KW-0031">Aminopeptidase</keyword>
<feature type="domain" description="Peptidase M1 membrane alanine aminopeptidase" evidence="11">
    <location>
        <begin position="1022"/>
        <end position="1193"/>
    </location>
</feature>
<dbReference type="GO" id="GO:0005886">
    <property type="term" value="C:plasma membrane"/>
    <property type="evidence" value="ECO:0007669"/>
    <property type="project" value="UniProtKB-SubCell"/>
</dbReference>
<feature type="domain" description="Peptidase M1 membrane alanine aminopeptidase" evidence="11">
    <location>
        <begin position="149"/>
        <end position="336"/>
    </location>
</feature>
<feature type="domain" description="ERAP1-like C-terminal" evidence="12">
    <location>
        <begin position="426"/>
        <end position="684"/>
    </location>
</feature>
<dbReference type="Gene3D" id="2.60.40.1910">
    <property type="match status" value="3"/>
</dbReference>
<sequence>MKFVSSITDITGGFVKTPYVNNKEEKTFVAAANFRGIGARQIFPCWNESDVRINFVISIKHHSKYTVLSNSPIDQVVTDDYGIVWTRFQTTDKISLYQIAVVLTDLERIPNTTVWCRQNVKQQIKFAQQVAENAKLYLKSMFPDGQFPSKVDHVIVPGFRDEGLEIWRFVFYRETAIIYDEKLDSIAWKFEVARTVARKMVHQFFGNSIGQTWWSYLWLNEGIASFLAMEIIKEHGHSDLADLLTVQFQHESLRLNDYYDMPLISHVNTLSDINFLFPFTYYVKAPIFVRSLLQIVSIDAFKTGLNRYLNTYQLKSIDTSSSTTDKFFDILQEVLENSNESNINSTKKLTTYWTKQKRYFTLKLTRESAEDDVEITLQEHFVKSRAKKLWIPVTYITQSAPKITKKSWINMYMQILDLENIKISDWVIVNVQQTGYYRVNYDYNNWQKIIIYLNSTEYFKIHVLNRAQIIDDAYYFLLNDKFEFYFFKALTSCLSRDTNYVAWYPMFKIMEEVSSFFPFPQSTEIKEHFLKILESVLSKIGYIDRVKEDIFIKYLRQEAAKWACTLNSSQCTTTAVFGLMWLYKQPESILPGWKEWIYCKGMMVVDNATWNDVWNAGISHNILLKFLACSENCTIIIDYIDRLKSGYFTNAQHRITVFHSIIARHAKNDLVLNYILKNFKNIVPCEIDKYVALTDIINHIYSYNQLKKIPDTRIIMELLKLLLGVNLIFIAIKAVTGKVSLAEVNCRREMQSLNILGYDINLTPYINEDDYKNTTVYEKFKSYIDEQRATGNFVFYGESTMYFRFKNKLNKICLHALNLEVDGASIKIVFTLDGIKHMSHISRIHTYDKETQIIGLHFDDLWLPDSYTYHITMKFVGRITDITGGFVKTSYINNEGEKTWFVAAADFQGIGARQIFPCWDEPDVRNNFVISINHHSKYTVLSNSPIDHVFTDDYGMVHTRFQITDKISPYQVAVVLSELERIPNTTVWCRQNVKQQIKFAQQVAENATLYLKGMFPDGQFPSKVDHVVVPGFQDEGLKSWGLILYRETAIIYDEKLDSIAWKFEVARTVTRKMVHQFFGNLVGESWWSYLWLNEGIASFLAMEIVKKYVHSDLTDLLTVQFQHESLRLNDYYDMPLVSNVVTPSDINSLFSFTYYVKAPIFVRSLLQIVSIDAFKTGLNRYLNTYQLKSIDTSSSTTDKFFGVLQEVLENSNESNINLTIKLTYWTKQRRYPILDITRKSAEDDVEITLQEYFDELYDVKNLGIPVTYITQSAPNITKKRWMNPYKQILYLPCINTSDWIIVNVQQTGYYRVNYKYNNWQKLMKYLNSEKYRDIHVLNRAQIIDDAYYFLLNNKLDIHFFKSLTYYLSRETNYIAWYPMFKIMEEVSSFFPFPQSMEIKEHFQKILEPVLSEIGYVDRMKENVFTKCLRQEAAKWACTLNSSQCTTAAVFDLMWFYRQPEPILPGWKEWVYCKGMMVADNATWNYVWNAGISNNKPLKFLACSENHTIIIDYINRLKSGYFTKAQHRITVFHSIIARHAKNDLVLDYILKNFTNIVPREIGKFIALTDIINHVYSNDQLSKLYDCAQNNLSKKMFEYVMQKIDKRSFEIREHVYYFKHYLMTNSILKPRIIMELLKLLLDVILILISVKGAFGNSLTEVYCVKDTQSIKVTGYNVELTPYINTDDYKHTDTYKKFKSYINEQQAKGNFIFYGESAISFKYTGQTSKICLNAINLEIDKTATKIIRFHDDGSNVTYVPWTHVYNKQSQTIGLYFKDVFEPDHSDHPYRLIMKFVGSITDNTGGFVKTSYLKNNKENTWFIAAADFQGIGARQIFPCWDEPDIRTTFIISIKHHKNYTAISNSPVYFKVPNKDDMVSVSTYFETTYKISPYHVAVVLSNLDKISKNVWCRKIVEPQTKFAQLLAENAKLYLKNMFYEGHFPPKVDHVVVPGFRDEGLESWGLVLYREATVTYNKSLDSIATKFQVARIVARKMAHQYFSNLIGQTQWNYLWLNEGIATFLSMKIVKAFVQFQLMDLLAVQFQHESLRLNDHYDMPLVPPKLVIAPSDVTSLFSFTYYVKAPVFIRSLLQIIPEETFIRGLNSYLSGYQLRSVESINTISIFFGALQKMESYDLTRIMNEWTTRTNYPILQMTRESSEDKIEITSLQYRHTRSHPKNLSIPVTYITQNAINDIKQRWLTPETPIVHLTEINTNDWIVINVQQIGYYRVNYDNDNWQKLMEYLNYSKGYVNIHVLNRAQIIDDAYYFLLKNQLNFRLFKTLTYYLSRETNYVAWYPMFKIMEEVSSFFPYPESTEIKEHFQIVLDLVLAKIGYASISGDMSKDDDFIICLRQEVVKWACILNSEQCENNAIHKLKLHKERSTDVPEMRKWKYCNGLMSADNTFWNRMLKTEVLDTNLLKSLACTKDHSIIISYLNLLKSGHFTEAQHRITVFHSIIARHARNNLVLDHIMLNFRDLVPREIDTFVALIDIVNHVYSLDQLFGKVYKYVLNNIPKTNKIFSYFIKKADTRVSEIDDLLRYFKNSLMTK</sequence>
<comment type="cofactor">
    <cofactor evidence="1">
        <name>Zn(2+)</name>
        <dbReference type="ChEBI" id="CHEBI:29105"/>
    </cofactor>
</comment>
<dbReference type="Gene3D" id="3.30.2010.30">
    <property type="match status" value="1"/>
</dbReference>
<dbReference type="GO" id="GO:0098552">
    <property type="term" value="C:side of membrane"/>
    <property type="evidence" value="ECO:0007669"/>
    <property type="project" value="UniProtKB-KW"/>
</dbReference>
<dbReference type="Proteomes" id="UP000504618">
    <property type="component" value="Unplaced"/>
</dbReference>
<dbReference type="InterPro" id="IPR042097">
    <property type="entry name" value="Aminopeptidase_N-like_N_sf"/>
</dbReference>
<dbReference type="InterPro" id="IPR001930">
    <property type="entry name" value="Peptidase_M1"/>
</dbReference>
<dbReference type="Pfam" id="PF11838">
    <property type="entry name" value="ERAP1_C"/>
    <property type="match status" value="3"/>
</dbReference>
<gene>
    <name evidence="15" type="primary">LOC112468701</name>
</gene>
<evidence type="ECO:0000256" key="5">
    <source>
        <dbReference type="ARBA" id="ARBA00022670"/>
    </source>
</evidence>
<dbReference type="InterPro" id="IPR024571">
    <property type="entry name" value="ERAP1-like_C_dom"/>
</dbReference>
<dbReference type="SUPFAM" id="SSF63737">
    <property type="entry name" value="Leukotriene A4 hydrolase N-terminal domain"/>
    <property type="match status" value="3"/>
</dbReference>
<dbReference type="InterPro" id="IPR050344">
    <property type="entry name" value="Peptidase_M1_aminopeptidases"/>
</dbReference>
<dbReference type="GeneID" id="112468701"/>
<feature type="domain" description="Aminopeptidase N-like N-terminal" evidence="13">
    <location>
        <begin position="781"/>
        <end position="970"/>
    </location>
</feature>
<keyword evidence="4" id="KW-0336">GPI-anchor</keyword>
<dbReference type="CDD" id="cd09601">
    <property type="entry name" value="M1_APN-Q_like"/>
    <property type="match status" value="2"/>
</dbReference>
<evidence type="ECO:0000256" key="1">
    <source>
        <dbReference type="ARBA" id="ARBA00001947"/>
    </source>
</evidence>
<dbReference type="RefSeq" id="XP_024893759.1">
    <property type="nucleotide sequence ID" value="XM_025037991.1"/>
</dbReference>
<dbReference type="PANTHER" id="PTHR11533:SF294">
    <property type="entry name" value="THYROTROPIN-RELEASING HORMONE-DEGRADING ECTOENZYME"/>
    <property type="match status" value="1"/>
</dbReference>
<keyword evidence="8" id="KW-0862">Zinc</keyword>
<protein>
    <submittedName>
        <fullName evidence="15">Aminopeptidase-2</fullName>
    </submittedName>
</protein>
<keyword evidence="4" id="KW-0472">Membrane</keyword>
<comment type="similarity">
    <text evidence="3">Belongs to the peptidase M1 family.</text>
</comment>
<evidence type="ECO:0000256" key="10">
    <source>
        <dbReference type="ARBA" id="ARBA00023288"/>
    </source>
</evidence>
<keyword evidence="5" id="KW-0645">Protease</keyword>
<keyword evidence="9" id="KW-0482">Metalloprotease</keyword>
<evidence type="ECO:0000259" key="13">
    <source>
        <dbReference type="Pfam" id="PF17900"/>
    </source>
</evidence>
<evidence type="ECO:0000256" key="3">
    <source>
        <dbReference type="ARBA" id="ARBA00010136"/>
    </source>
</evidence>
<feature type="domain" description="ERAP1-like C-terminal" evidence="12">
    <location>
        <begin position="2212"/>
        <end position="2475"/>
    </location>
</feature>
<evidence type="ECO:0000313" key="14">
    <source>
        <dbReference type="Proteomes" id="UP000504618"/>
    </source>
</evidence>
<name>A0A6J1RFM6_9HYME</name>
<dbReference type="InterPro" id="IPR027268">
    <property type="entry name" value="Peptidase_M4/M1_CTD_sf"/>
</dbReference>
<evidence type="ECO:0000256" key="2">
    <source>
        <dbReference type="ARBA" id="ARBA00004609"/>
    </source>
</evidence>
<dbReference type="InterPro" id="IPR014782">
    <property type="entry name" value="Peptidase_M1_dom"/>
</dbReference>
<evidence type="ECO:0000313" key="15">
    <source>
        <dbReference type="RefSeq" id="XP_024893759.1"/>
    </source>
</evidence>
<evidence type="ECO:0000256" key="4">
    <source>
        <dbReference type="ARBA" id="ARBA00022622"/>
    </source>
</evidence>
<evidence type="ECO:0000256" key="6">
    <source>
        <dbReference type="ARBA" id="ARBA00022723"/>
    </source>
</evidence>
<keyword evidence="6" id="KW-0479">Metal-binding</keyword>
<dbReference type="Gene3D" id="2.60.40.1730">
    <property type="entry name" value="tricorn interacting facor f3 domain"/>
    <property type="match status" value="3"/>
</dbReference>
<dbReference type="GO" id="GO:0042277">
    <property type="term" value="F:peptide binding"/>
    <property type="evidence" value="ECO:0007669"/>
    <property type="project" value="TreeGrafter"/>
</dbReference>
<keyword evidence="10" id="KW-0449">Lipoprotein</keyword>
<dbReference type="Pfam" id="PF01433">
    <property type="entry name" value="Peptidase_M1"/>
    <property type="match status" value="3"/>
</dbReference>
<dbReference type="GO" id="GO:0043171">
    <property type="term" value="P:peptide catabolic process"/>
    <property type="evidence" value="ECO:0007669"/>
    <property type="project" value="TreeGrafter"/>
</dbReference>
<dbReference type="PANTHER" id="PTHR11533">
    <property type="entry name" value="PROTEASE M1 ZINC METALLOPROTEASE"/>
    <property type="match status" value="1"/>
</dbReference>
<feature type="domain" description="Aminopeptidase N-like N-terminal" evidence="13">
    <location>
        <begin position="1700"/>
        <end position="1889"/>
    </location>
</feature>